<protein>
    <submittedName>
        <fullName evidence="1">Uncharacterized protein</fullName>
    </submittedName>
</protein>
<comment type="caution">
    <text evidence="1">The sequence shown here is derived from an EMBL/GenBank/DDBJ whole genome shotgun (WGS) entry which is preliminary data.</text>
</comment>
<gene>
    <name evidence="1" type="ORF">UX85_C0004G0126</name>
</gene>
<reference evidence="1 2" key="1">
    <citation type="journal article" date="2015" name="Nature">
        <title>rRNA introns, odd ribosomes, and small enigmatic genomes across a large radiation of phyla.</title>
        <authorList>
            <person name="Brown C.T."/>
            <person name="Hug L.A."/>
            <person name="Thomas B.C."/>
            <person name="Sharon I."/>
            <person name="Castelle C.J."/>
            <person name="Singh A."/>
            <person name="Wilkins M.J."/>
            <person name="Williams K.H."/>
            <person name="Banfield J.F."/>
        </authorList>
    </citation>
    <scope>NUCLEOTIDE SEQUENCE [LARGE SCALE GENOMIC DNA]</scope>
</reference>
<sequence>MPTKDSQPERRVPEELEQAFVDLLEPVVTQMVADGTEEASLYKHPHPRSEVPDWYDPIGVITNLDLRIQDPKEWRKEQVDNVIKGKAKRPSVRDFINDKVVVIEIKSRRRPSKLEFRKRQVERAHRRGSSNAGQAVQDKHEINLLLRKETGGLELLDTREYRDFNRVVETPIASGKPWLGMRKVWDSVGYWPSFDALLEDWRSSPELLGRVLPVLEKALK</sequence>
<organism evidence="1 2">
    <name type="scientific">Candidatus Beckwithbacteria bacterium GW2011_GWB1_47_15</name>
    <dbReference type="NCBI Taxonomy" id="1618371"/>
    <lineage>
        <taxon>Bacteria</taxon>
        <taxon>Candidatus Beckwithiibacteriota</taxon>
    </lineage>
</organism>
<name>A0A0G1RV87_9BACT</name>
<evidence type="ECO:0000313" key="2">
    <source>
        <dbReference type="Proteomes" id="UP000033860"/>
    </source>
</evidence>
<evidence type="ECO:0000313" key="1">
    <source>
        <dbReference type="EMBL" id="KKU61204.1"/>
    </source>
</evidence>
<dbReference type="EMBL" id="LCNT01000004">
    <property type="protein sequence ID" value="KKU61204.1"/>
    <property type="molecule type" value="Genomic_DNA"/>
</dbReference>
<dbReference type="Proteomes" id="UP000033860">
    <property type="component" value="Unassembled WGS sequence"/>
</dbReference>
<accession>A0A0G1RV87</accession>
<proteinExistence type="predicted"/>
<dbReference type="AlphaFoldDB" id="A0A0G1RV87"/>